<dbReference type="EMBL" id="VSSQ01000156">
    <property type="protein sequence ID" value="MPL81953.1"/>
    <property type="molecule type" value="Genomic_DNA"/>
</dbReference>
<feature type="domain" description="Transposase IS4-like" evidence="1">
    <location>
        <begin position="22"/>
        <end position="93"/>
    </location>
</feature>
<dbReference type="Pfam" id="PF01609">
    <property type="entry name" value="DDE_Tnp_1"/>
    <property type="match status" value="1"/>
</dbReference>
<proteinExistence type="predicted"/>
<evidence type="ECO:0000259" key="1">
    <source>
        <dbReference type="Pfam" id="PF01609"/>
    </source>
</evidence>
<sequence>MTIELIGFYPKQYYPEQFRLVRYWDEEQKLEFEFLTNAMHISALLVAELYKNRWQVELFFKWLKQHLKIKKFWGTTENAVQVQIYSAICTYCLVAIVQHDMQLDRSTYEVLQILSISLTDKTLLRDLFDKTKFQNDKERFGPNGPSLFNY</sequence>
<reference evidence="2" key="1">
    <citation type="submission" date="2019-08" db="EMBL/GenBank/DDBJ databases">
        <authorList>
            <person name="Kucharzyk K."/>
            <person name="Murdoch R.W."/>
            <person name="Higgins S."/>
            <person name="Loffler F."/>
        </authorList>
    </citation>
    <scope>NUCLEOTIDE SEQUENCE</scope>
</reference>
<organism evidence="2">
    <name type="scientific">bioreactor metagenome</name>
    <dbReference type="NCBI Taxonomy" id="1076179"/>
    <lineage>
        <taxon>unclassified sequences</taxon>
        <taxon>metagenomes</taxon>
        <taxon>ecological metagenomes</taxon>
    </lineage>
</organism>
<accession>A0A644UTB2</accession>
<name>A0A644UTB2_9ZZZZ</name>
<gene>
    <name evidence="2" type="ORF">SDC9_27887</name>
</gene>
<comment type="caution">
    <text evidence="2">The sequence shown here is derived from an EMBL/GenBank/DDBJ whole genome shotgun (WGS) entry which is preliminary data.</text>
</comment>
<dbReference type="GO" id="GO:0004803">
    <property type="term" value="F:transposase activity"/>
    <property type="evidence" value="ECO:0007669"/>
    <property type="project" value="InterPro"/>
</dbReference>
<dbReference type="PANTHER" id="PTHR33258:SF1">
    <property type="entry name" value="TRANSPOSASE INSL FOR INSERTION SEQUENCE ELEMENT IS186A-RELATED"/>
    <property type="match status" value="1"/>
</dbReference>
<dbReference type="InterPro" id="IPR002559">
    <property type="entry name" value="Transposase_11"/>
</dbReference>
<evidence type="ECO:0000313" key="2">
    <source>
        <dbReference type="EMBL" id="MPL81953.1"/>
    </source>
</evidence>
<dbReference type="PANTHER" id="PTHR33258">
    <property type="entry name" value="TRANSPOSASE INSL FOR INSERTION SEQUENCE ELEMENT IS186A-RELATED"/>
    <property type="match status" value="1"/>
</dbReference>
<dbReference type="GO" id="GO:0006313">
    <property type="term" value="P:DNA transposition"/>
    <property type="evidence" value="ECO:0007669"/>
    <property type="project" value="InterPro"/>
</dbReference>
<dbReference type="SUPFAM" id="SSF53098">
    <property type="entry name" value="Ribonuclease H-like"/>
    <property type="match status" value="1"/>
</dbReference>
<protein>
    <submittedName>
        <fullName evidence="2">IS4 family transposase</fullName>
    </submittedName>
</protein>
<dbReference type="Gene3D" id="3.90.350.10">
    <property type="entry name" value="Transposase Inhibitor Protein From Tn5, Chain A, domain 1"/>
    <property type="match status" value="1"/>
</dbReference>
<dbReference type="GO" id="GO:0003677">
    <property type="term" value="F:DNA binding"/>
    <property type="evidence" value="ECO:0007669"/>
    <property type="project" value="InterPro"/>
</dbReference>
<dbReference type="InterPro" id="IPR012337">
    <property type="entry name" value="RNaseH-like_sf"/>
</dbReference>
<dbReference type="AlphaFoldDB" id="A0A644UTB2"/>